<gene>
    <name evidence="3" type="ORF">O3M35_010495</name>
</gene>
<keyword evidence="2" id="KW-0472">Membrane</keyword>
<feature type="transmembrane region" description="Helical" evidence="2">
    <location>
        <begin position="503"/>
        <end position="527"/>
    </location>
</feature>
<name>A0AAW1D6T5_9HEMI</name>
<keyword evidence="4" id="KW-1185">Reference proteome</keyword>
<evidence type="ECO:0008006" key="5">
    <source>
        <dbReference type="Google" id="ProtNLM"/>
    </source>
</evidence>
<feature type="transmembrane region" description="Helical" evidence="2">
    <location>
        <begin position="412"/>
        <end position="431"/>
    </location>
</feature>
<sequence>MSSKNGYNNEGFNEKNEKFDLRKDKFNKRYEVGGYQAVNETFVDDNGQDIYCDESESYVDFINQQQQQQHQQLHCGPGCRSSVALVVDNSQQLRRIPADSYSRSLCVGYHRVDTTSRVPRHRYESISSDERYSEPRICGPIQRHEYETIDALHRRYEEIEAANEEYVDYPEDRMGTLKKETYLPTRESPLGSSGTIKHTETTRMNITPVSTPKKVQMTTPPKSSIINISPKETPKRSLTRRNTIILAPMLANIEKQQRNNAINLHRSRSTIITSPRRRNRDDLGTSPAMALVHPSRISPQKSSQIYSHCNPSFSKTIQNVAPPLRYHIPLKLPSFNHIIESESTYERTRNINRRPNTAIITPNTRSSVVSPLLSPVHLERSPPPVKSPSTFSKASWATLPTIHLPTEMLCCVGFLLLSAGAATAILCFYLLAIAGRRYFLNFGAIAGFASLLLGLFSCRTNKWKWLPHRNYMTGYIMLTTFSILNSACLGGIVYALEDKSYALLDTLGGAVCGISVIVILGTIVGMVTSGCCHRPPPDNRVAHGVPGFIV</sequence>
<dbReference type="EMBL" id="JAPXFL010000007">
    <property type="protein sequence ID" value="KAK9504060.1"/>
    <property type="molecule type" value="Genomic_DNA"/>
</dbReference>
<evidence type="ECO:0000313" key="3">
    <source>
        <dbReference type="EMBL" id="KAK9504060.1"/>
    </source>
</evidence>
<keyword evidence="2" id="KW-1133">Transmembrane helix</keyword>
<dbReference type="AlphaFoldDB" id="A0AAW1D6T5"/>
<comment type="caution">
    <text evidence="3">The sequence shown here is derived from an EMBL/GenBank/DDBJ whole genome shotgun (WGS) entry which is preliminary data.</text>
</comment>
<evidence type="ECO:0000256" key="2">
    <source>
        <dbReference type="SAM" id="Phobius"/>
    </source>
</evidence>
<protein>
    <recommendedName>
        <fullName evidence="5">Sanpodo</fullName>
    </recommendedName>
</protein>
<evidence type="ECO:0000256" key="1">
    <source>
        <dbReference type="SAM" id="MobiDB-lite"/>
    </source>
</evidence>
<feature type="region of interest" description="Disordered" evidence="1">
    <location>
        <begin position="211"/>
        <end position="235"/>
    </location>
</feature>
<reference evidence="3 4" key="1">
    <citation type="submission" date="2022-12" db="EMBL/GenBank/DDBJ databases">
        <title>Chromosome-level genome assembly of true bugs.</title>
        <authorList>
            <person name="Ma L."/>
            <person name="Li H."/>
        </authorList>
    </citation>
    <scope>NUCLEOTIDE SEQUENCE [LARGE SCALE GENOMIC DNA]</scope>
    <source>
        <strain evidence="3">Lab_2022b</strain>
    </source>
</reference>
<feature type="compositionally biased region" description="Polar residues" evidence="1">
    <location>
        <begin position="216"/>
        <end position="227"/>
    </location>
</feature>
<keyword evidence="2" id="KW-0812">Transmembrane</keyword>
<feature type="transmembrane region" description="Helical" evidence="2">
    <location>
        <begin position="438"/>
        <end position="456"/>
    </location>
</feature>
<organism evidence="3 4">
    <name type="scientific">Rhynocoris fuscipes</name>
    <dbReference type="NCBI Taxonomy" id="488301"/>
    <lineage>
        <taxon>Eukaryota</taxon>
        <taxon>Metazoa</taxon>
        <taxon>Ecdysozoa</taxon>
        <taxon>Arthropoda</taxon>
        <taxon>Hexapoda</taxon>
        <taxon>Insecta</taxon>
        <taxon>Pterygota</taxon>
        <taxon>Neoptera</taxon>
        <taxon>Paraneoptera</taxon>
        <taxon>Hemiptera</taxon>
        <taxon>Heteroptera</taxon>
        <taxon>Panheteroptera</taxon>
        <taxon>Cimicomorpha</taxon>
        <taxon>Reduviidae</taxon>
        <taxon>Harpactorinae</taxon>
        <taxon>Harpactorini</taxon>
        <taxon>Rhynocoris</taxon>
    </lineage>
</organism>
<feature type="transmembrane region" description="Helical" evidence="2">
    <location>
        <begin position="476"/>
        <end position="496"/>
    </location>
</feature>
<accession>A0AAW1D6T5</accession>
<dbReference type="Proteomes" id="UP001461498">
    <property type="component" value="Unassembled WGS sequence"/>
</dbReference>
<proteinExistence type="predicted"/>
<evidence type="ECO:0000313" key="4">
    <source>
        <dbReference type="Proteomes" id="UP001461498"/>
    </source>
</evidence>